<dbReference type="InterPro" id="IPR050681">
    <property type="entry name" value="CDF/SLC30A"/>
</dbReference>
<feature type="region of interest" description="Disordered" evidence="9">
    <location>
        <begin position="1"/>
        <end position="32"/>
    </location>
</feature>
<dbReference type="SUPFAM" id="SSF161111">
    <property type="entry name" value="Cation efflux protein transmembrane domain-like"/>
    <property type="match status" value="1"/>
</dbReference>
<gene>
    <name evidence="13" type="ORF">AKJ09_09683</name>
</gene>
<dbReference type="InterPro" id="IPR036837">
    <property type="entry name" value="Cation_efflux_CTD_sf"/>
</dbReference>
<dbReference type="EMBL" id="CP012333">
    <property type="protein sequence ID" value="AKV03020.1"/>
    <property type="molecule type" value="Genomic_DNA"/>
</dbReference>
<dbReference type="KEGG" id="llu:AKJ09_09683"/>
<evidence type="ECO:0000256" key="8">
    <source>
        <dbReference type="ARBA" id="ARBA00023136"/>
    </source>
</evidence>
<sequence>MAPHDHQHDAHQDEHGHAQHGHAHGHGHGHAHAHAAAATGRAFAIGVGLNVAFVVVELVAGVFSESVALVADAAHNFGDVLGLGLAWGAAYLAKRKPSERRTYGLRRTTILASLANAILLLVGVGGVSWEAIGRLRDAPSVNGVVVLAVAAAGVVVNGGSALLFLHGRERDANVRGAFLHLMADAAVSLGVVVAGIVILATGLRWVDPVVSLLVSLAILVSTWSLLRDSLDLALDAVPQGIDPNAVETFLEELPGVVEVHDLHIWAMSTTETALTAHLVMVDGACHDAFLRDVGRELTRRFQIHHPTLQVEPPDAPEECAHACDDVL</sequence>
<evidence type="ECO:0000259" key="12">
    <source>
        <dbReference type="Pfam" id="PF16916"/>
    </source>
</evidence>
<dbReference type="InterPro" id="IPR002524">
    <property type="entry name" value="Cation_efflux"/>
</dbReference>
<keyword evidence="4 10" id="KW-0812">Transmembrane</keyword>
<feature type="transmembrane region" description="Helical" evidence="10">
    <location>
        <begin position="42"/>
        <end position="63"/>
    </location>
</feature>
<dbReference type="Proteomes" id="UP000064967">
    <property type="component" value="Chromosome"/>
</dbReference>
<feature type="transmembrane region" description="Helical" evidence="10">
    <location>
        <begin position="114"/>
        <end position="132"/>
    </location>
</feature>
<feature type="transmembrane region" description="Helical" evidence="10">
    <location>
        <begin position="209"/>
        <end position="226"/>
    </location>
</feature>
<dbReference type="Pfam" id="PF16916">
    <property type="entry name" value="ZT_dimer"/>
    <property type="match status" value="1"/>
</dbReference>
<evidence type="ECO:0000313" key="14">
    <source>
        <dbReference type="Proteomes" id="UP000064967"/>
    </source>
</evidence>
<dbReference type="AlphaFoldDB" id="A0A0K1QC59"/>
<dbReference type="STRING" id="1391654.AKJ09_09683"/>
<keyword evidence="5" id="KW-0862">Zinc</keyword>
<evidence type="ECO:0000256" key="6">
    <source>
        <dbReference type="ARBA" id="ARBA00022989"/>
    </source>
</evidence>
<dbReference type="InterPro" id="IPR027469">
    <property type="entry name" value="Cation_efflux_TMD_sf"/>
</dbReference>
<evidence type="ECO:0000256" key="4">
    <source>
        <dbReference type="ARBA" id="ARBA00022692"/>
    </source>
</evidence>
<evidence type="ECO:0000259" key="11">
    <source>
        <dbReference type="Pfam" id="PF01545"/>
    </source>
</evidence>
<protein>
    <submittedName>
        <fullName evidence="13">Cobalt-zinc-cadmium resistance protein CzcD</fullName>
    </submittedName>
</protein>
<keyword evidence="7" id="KW-0406">Ion transport</keyword>
<feature type="transmembrane region" description="Helical" evidence="10">
    <location>
        <begin position="144"/>
        <end position="165"/>
    </location>
</feature>
<name>A0A0K1QC59_9BACT</name>
<proteinExistence type="inferred from homology"/>
<dbReference type="SUPFAM" id="SSF160240">
    <property type="entry name" value="Cation efflux protein cytoplasmic domain-like"/>
    <property type="match status" value="1"/>
</dbReference>
<evidence type="ECO:0000256" key="7">
    <source>
        <dbReference type="ARBA" id="ARBA00023065"/>
    </source>
</evidence>
<dbReference type="InterPro" id="IPR027470">
    <property type="entry name" value="Cation_efflux_CTD"/>
</dbReference>
<evidence type="ECO:0000256" key="3">
    <source>
        <dbReference type="ARBA" id="ARBA00022448"/>
    </source>
</evidence>
<feature type="transmembrane region" description="Helical" evidence="10">
    <location>
        <begin position="75"/>
        <end position="93"/>
    </location>
</feature>
<feature type="domain" description="Cation efflux protein cytoplasmic" evidence="12">
    <location>
        <begin position="240"/>
        <end position="312"/>
    </location>
</feature>
<dbReference type="PANTHER" id="PTHR11562">
    <property type="entry name" value="CATION EFFLUX PROTEIN/ ZINC TRANSPORTER"/>
    <property type="match status" value="1"/>
</dbReference>
<keyword evidence="14" id="KW-1185">Reference proteome</keyword>
<feature type="compositionally biased region" description="Basic residues" evidence="9">
    <location>
        <begin position="18"/>
        <end position="32"/>
    </location>
</feature>
<keyword evidence="3" id="KW-0813">Transport</keyword>
<dbReference type="PANTHER" id="PTHR11562:SF17">
    <property type="entry name" value="RE54080P-RELATED"/>
    <property type="match status" value="1"/>
</dbReference>
<dbReference type="GO" id="GO:0005385">
    <property type="term" value="F:zinc ion transmembrane transporter activity"/>
    <property type="evidence" value="ECO:0007669"/>
    <property type="project" value="TreeGrafter"/>
</dbReference>
<evidence type="ECO:0000256" key="9">
    <source>
        <dbReference type="SAM" id="MobiDB-lite"/>
    </source>
</evidence>
<comment type="similarity">
    <text evidence="2">Belongs to the cation diffusion facilitator (CDF) transporter (TC 2.A.4) family. SLC30A subfamily.</text>
</comment>
<accession>A0A0K1QC59</accession>
<evidence type="ECO:0000313" key="13">
    <source>
        <dbReference type="EMBL" id="AKV03020.1"/>
    </source>
</evidence>
<dbReference type="PATRIC" id="fig|1391654.3.peg.9806"/>
<feature type="domain" description="Cation efflux protein transmembrane" evidence="11">
    <location>
        <begin position="45"/>
        <end position="231"/>
    </location>
</feature>
<feature type="compositionally biased region" description="Basic and acidic residues" evidence="9">
    <location>
        <begin position="1"/>
        <end position="17"/>
    </location>
</feature>
<organism evidence="13 14">
    <name type="scientific">Labilithrix luteola</name>
    <dbReference type="NCBI Taxonomy" id="1391654"/>
    <lineage>
        <taxon>Bacteria</taxon>
        <taxon>Pseudomonadati</taxon>
        <taxon>Myxococcota</taxon>
        <taxon>Polyangia</taxon>
        <taxon>Polyangiales</taxon>
        <taxon>Labilitrichaceae</taxon>
        <taxon>Labilithrix</taxon>
    </lineage>
</organism>
<feature type="transmembrane region" description="Helical" evidence="10">
    <location>
        <begin position="177"/>
        <end position="203"/>
    </location>
</feature>
<dbReference type="Gene3D" id="1.20.1510.10">
    <property type="entry name" value="Cation efflux protein transmembrane domain"/>
    <property type="match status" value="1"/>
</dbReference>
<dbReference type="NCBIfam" id="TIGR01297">
    <property type="entry name" value="CDF"/>
    <property type="match status" value="1"/>
</dbReference>
<keyword evidence="6 10" id="KW-1133">Transmembrane helix</keyword>
<evidence type="ECO:0000256" key="10">
    <source>
        <dbReference type="SAM" id="Phobius"/>
    </source>
</evidence>
<comment type="subcellular location">
    <subcellularLocation>
        <location evidence="1">Membrane</location>
        <topology evidence="1">Multi-pass membrane protein</topology>
    </subcellularLocation>
</comment>
<evidence type="ECO:0000256" key="1">
    <source>
        <dbReference type="ARBA" id="ARBA00004141"/>
    </source>
</evidence>
<dbReference type="InterPro" id="IPR058533">
    <property type="entry name" value="Cation_efflux_TM"/>
</dbReference>
<dbReference type="GO" id="GO:0005886">
    <property type="term" value="C:plasma membrane"/>
    <property type="evidence" value="ECO:0007669"/>
    <property type="project" value="TreeGrafter"/>
</dbReference>
<dbReference type="Pfam" id="PF01545">
    <property type="entry name" value="Cation_efflux"/>
    <property type="match status" value="1"/>
</dbReference>
<evidence type="ECO:0000256" key="2">
    <source>
        <dbReference type="ARBA" id="ARBA00008873"/>
    </source>
</evidence>
<keyword evidence="8 10" id="KW-0472">Membrane</keyword>
<reference evidence="13 14" key="1">
    <citation type="submission" date="2015-08" db="EMBL/GenBank/DDBJ databases">
        <authorList>
            <person name="Babu N.S."/>
            <person name="Beckwith C.J."/>
            <person name="Beseler K.G."/>
            <person name="Brison A."/>
            <person name="Carone J.V."/>
            <person name="Caskin T.P."/>
            <person name="Diamond M."/>
            <person name="Durham M.E."/>
            <person name="Foxe J.M."/>
            <person name="Go M."/>
            <person name="Henderson B.A."/>
            <person name="Jones I.B."/>
            <person name="McGettigan J.A."/>
            <person name="Micheletti S.J."/>
            <person name="Nasrallah M.E."/>
            <person name="Ortiz D."/>
            <person name="Piller C.R."/>
            <person name="Privatt S.R."/>
            <person name="Schneider S.L."/>
            <person name="Sharp S."/>
            <person name="Smith T.C."/>
            <person name="Stanton J.D."/>
            <person name="Ullery H.E."/>
            <person name="Wilson R.J."/>
            <person name="Serrano M.G."/>
            <person name="Buck G."/>
            <person name="Lee V."/>
            <person name="Wang Y."/>
            <person name="Carvalho R."/>
            <person name="Voegtly L."/>
            <person name="Shi R."/>
            <person name="Duckworth R."/>
            <person name="Johnson A."/>
            <person name="Loviza R."/>
            <person name="Walstead R."/>
            <person name="Shah Z."/>
            <person name="Kiflezghi M."/>
            <person name="Wade K."/>
            <person name="Ball S.L."/>
            <person name="Bradley K.W."/>
            <person name="Asai D.J."/>
            <person name="Bowman C.A."/>
            <person name="Russell D.A."/>
            <person name="Pope W.H."/>
            <person name="Jacobs-Sera D."/>
            <person name="Hendrix R.W."/>
            <person name="Hatfull G.F."/>
        </authorList>
    </citation>
    <scope>NUCLEOTIDE SEQUENCE [LARGE SCALE GENOMIC DNA]</scope>
    <source>
        <strain evidence="13 14">DSM 27648</strain>
    </source>
</reference>
<keyword evidence="5" id="KW-0864">Zinc transport</keyword>
<evidence type="ECO:0000256" key="5">
    <source>
        <dbReference type="ARBA" id="ARBA00022906"/>
    </source>
</evidence>